<dbReference type="InterPro" id="IPR012334">
    <property type="entry name" value="Pectin_lyas_fold"/>
</dbReference>
<dbReference type="RefSeq" id="WP_258377609.1">
    <property type="nucleotide sequence ID" value="NZ_PRLG01000015.1"/>
</dbReference>
<dbReference type="PANTHER" id="PTHR22990:SF15">
    <property type="entry name" value="F-BOX ONLY PROTEIN 10"/>
    <property type="match status" value="1"/>
</dbReference>
<organism evidence="6 7">
    <name type="scientific">Paenibacillus illinoisensis</name>
    <dbReference type="NCBI Taxonomy" id="59845"/>
    <lineage>
        <taxon>Bacteria</taxon>
        <taxon>Bacillati</taxon>
        <taxon>Bacillota</taxon>
        <taxon>Bacilli</taxon>
        <taxon>Bacillales</taxon>
        <taxon>Paenibacillaceae</taxon>
        <taxon>Paenibacillus</taxon>
    </lineage>
</organism>
<dbReference type="InterPro" id="IPR011050">
    <property type="entry name" value="Pectin_lyase_fold/virulence"/>
</dbReference>
<comment type="caution">
    <text evidence="6">The sequence shown here is derived from an EMBL/GenBank/DDBJ whole genome shotgun (WGS) entry which is preliminary data.</text>
</comment>
<sequence length="455" mass="50749">MKVIPLKSRLLLFLKRFITCSCCFFILWIFLDEYDVYSMPYNQSIPLQPLIDKASEGETIVLSSGTYAGPVIVDKSVTLQGDSTVTLVNKEAAPAISIQADGVILGDFIVKQEYVAEFGAIQVSGKNTTLSGLSVHTQGYGIVLRKAFEGVIQNNEVIWSGPEQVSSAQKGNGIDLYASQYIRITDNVITGMRDGIYMENSWDTEVMDNTLTRSRYAIHCMYLVRPKITNNTGEHNITGAMIMGVQEATVLNNSFRKQSANVHSQGIMMYDVQNSKISHNTLEGNRVGLYIQESSGNEISQNDVVRNFVGVQLLDAEGNELHSNRFVSNVIEAQAVESQNNIIRNNYWDTFQGLDLNRDGASEMAYAINPFYQELVRRKAPFQLFFQSPGMLFLSELHTEGRADWTTDISPLMRLDTNSIAMGKQNPSHRIVPWLGALLMLVSACSMIYLGGKQR</sequence>
<keyword evidence="4" id="KW-1133">Transmembrane helix</keyword>
<dbReference type="InterPro" id="IPR006626">
    <property type="entry name" value="PbH1"/>
</dbReference>
<keyword evidence="2" id="KW-0677">Repeat</keyword>
<keyword evidence="4" id="KW-0472">Membrane</keyword>
<feature type="transmembrane region" description="Helical" evidence="4">
    <location>
        <begin position="12"/>
        <end position="31"/>
    </location>
</feature>
<dbReference type="NCBIfam" id="TIGR03804">
    <property type="entry name" value="para_beta_helix"/>
    <property type="match status" value="3"/>
</dbReference>
<dbReference type="AlphaFoldDB" id="A0A2W0CHX8"/>
<accession>A0A2W0CHX8</accession>
<dbReference type="PANTHER" id="PTHR22990">
    <property type="entry name" value="F-BOX ONLY PROTEIN"/>
    <property type="match status" value="1"/>
</dbReference>
<evidence type="ECO:0000256" key="3">
    <source>
        <dbReference type="ARBA" id="ARBA00022786"/>
    </source>
</evidence>
<dbReference type="InterPro" id="IPR022441">
    <property type="entry name" value="Para_beta_helix_rpt-2"/>
</dbReference>
<gene>
    <name evidence="6" type="ORF">PIL02S_01852</name>
</gene>
<dbReference type="InterPro" id="IPR007742">
    <property type="entry name" value="NosD_dom"/>
</dbReference>
<name>A0A2W0CHX8_9BACL</name>
<feature type="domain" description="Periplasmic copper-binding protein NosD beta helix" evidence="5">
    <location>
        <begin position="168"/>
        <end position="350"/>
    </location>
</feature>
<evidence type="ECO:0000313" key="6">
    <source>
        <dbReference type="EMBL" id="PYY29652.1"/>
    </source>
</evidence>
<evidence type="ECO:0000256" key="4">
    <source>
        <dbReference type="SAM" id="Phobius"/>
    </source>
</evidence>
<reference evidence="6 7" key="1">
    <citation type="submission" date="2018-01" db="EMBL/GenBank/DDBJ databases">
        <title>Genome sequence of the PGP bacterium Paenibacillus illinoisensis E3.</title>
        <authorList>
            <person name="Rolli E."/>
            <person name="Marasco R."/>
            <person name="Bessem C."/>
            <person name="Michoud G."/>
            <person name="Gaiarsa S."/>
            <person name="Borin S."/>
            <person name="Daffonchio D."/>
        </authorList>
    </citation>
    <scope>NUCLEOTIDE SEQUENCE [LARGE SCALE GENOMIC DNA]</scope>
    <source>
        <strain evidence="6 7">E3</strain>
    </source>
</reference>
<dbReference type="InterPro" id="IPR051550">
    <property type="entry name" value="SCF-Subunits/Alg-Epimerases"/>
</dbReference>
<dbReference type="SMART" id="SM00710">
    <property type="entry name" value="PbH1"/>
    <property type="match status" value="9"/>
</dbReference>
<keyword evidence="3" id="KW-0833">Ubl conjugation pathway</keyword>
<keyword evidence="4" id="KW-0812">Transmembrane</keyword>
<evidence type="ECO:0000259" key="5">
    <source>
        <dbReference type="Pfam" id="PF05048"/>
    </source>
</evidence>
<evidence type="ECO:0000256" key="1">
    <source>
        <dbReference type="ARBA" id="ARBA00004906"/>
    </source>
</evidence>
<dbReference type="Gene3D" id="2.160.20.10">
    <property type="entry name" value="Single-stranded right-handed beta-helix, Pectin lyase-like"/>
    <property type="match status" value="2"/>
</dbReference>
<feature type="transmembrane region" description="Helical" evidence="4">
    <location>
        <begin position="431"/>
        <end position="450"/>
    </location>
</feature>
<dbReference type="Proteomes" id="UP000247459">
    <property type="component" value="Unassembled WGS sequence"/>
</dbReference>
<dbReference type="EMBL" id="PRLG01000015">
    <property type="protein sequence ID" value="PYY29652.1"/>
    <property type="molecule type" value="Genomic_DNA"/>
</dbReference>
<evidence type="ECO:0000256" key="2">
    <source>
        <dbReference type="ARBA" id="ARBA00022737"/>
    </source>
</evidence>
<comment type="pathway">
    <text evidence="1">Protein modification; protein ubiquitination.</text>
</comment>
<dbReference type="Pfam" id="PF05048">
    <property type="entry name" value="NosD"/>
    <property type="match status" value="1"/>
</dbReference>
<protein>
    <submittedName>
        <fullName evidence="6">ABC transporter substrate-binding protein</fullName>
    </submittedName>
</protein>
<dbReference type="SUPFAM" id="SSF51126">
    <property type="entry name" value="Pectin lyase-like"/>
    <property type="match status" value="1"/>
</dbReference>
<evidence type="ECO:0000313" key="7">
    <source>
        <dbReference type="Proteomes" id="UP000247459"/>
    </source>
</evidence>
<proteinExistence type="predicted"/>